<proteinExistence type="predicted"/>
<organism evidence="2 3">
    <name type="scientific">Streptomyces nigrescens</name>
    <dbReference type="NCBI Taxonomy" id="1920"/>
    <lineage>
        <taxon>Bacteria</taxon>
        <taxon>Bacillati</taxon>
        <taxon>Actinomycetota</taxon>
        <taxon>Actinomycetes</taxon>
        <taxon>Kitasatosporales</taxon>
        <taxon>Streptomycetaceae</taxon>
        <taxon>Streptomyces</taxon>
    </lineage>
</organism>
<gene>
    <name evidence="2" type="ORF">HEK616_84770</name>
</gene>
<name>A0ABM8A8D0_STRNI</name>
<keyword evidence="3" id="KW-1185">Reference proteome</keyword>
<keyword evidence="1" id="KW-0732">Signal</keyword>
<evidence type="ECO:0000313" key="2">
    <source>
        <dbReference type="EMBL" id="BDM74990.1"/>
    </source>
</evidence>
<protein>
    <recommendedName>
        <fullName evidence="4">Lipoprotein</fullName>
    </recommendedName>
</protein>
<evidence type="ECO:0008006" key="4">
    <source>
        <dbReference type="Google" id="ProtNLM"/>
    </source>
</evidence>
<sequence length="188" mass="20862">MRKWIARSVVAAAALTLAGCGTGMSAQDRKDANHAEDVTEKRMMGVAENFDKAIDGLALKDRTVEKGCEEKAPNLDPNPADAPEVNCKVKITSTYSTRLSQAEVVCAARKHPEVVKWSPPKHGVCGEADYVIGDTHLIEIYRMHNVSLNWTPKKPGLFTLEQSEDYFYCEKSDDDKQYCHEGDWSPSS</sequence>
<dbReference type="EMBL" id="AP026074">
    <property type="protein sequence ID" value="BDM74990.1"/>
    <property type="molecule type" value="Genomic_DNA"/>
</dbReference>
<feature type="signal peptide" evidence="1">
    <location>
        <begin position="1"/>
        <end position="26"/>
    </location>
</feature>
<reference evidence="2" key="1">
    <citation type="submission" date="2022-06" db="EMBL/GenBank/DDBJ databases">
        <title>Complete genome sequence of Streptomyces nigrescens HEK616.</title>
        <authorList>
            <person name="Asamizu S."/>
            <person name="Onaka H."/>
        </authorList>
    </citation>
    <scope>NUCLEOTIDE SEQUENCE</scope>
    <source>
        <strain evidence="2">HEK616</strain>
        <plasmid evidence="2">SNP1</plasmid>
    </source>
</reference>
<evidence type="ECO:0000313" key="3">
    <source>
        <dbReference type="Proteomes" id="UP001059597"/>
    </source>
</evidence>
<evidence type="ECO:0000256" key="1">
    <source>
        <dbReference type="SAM" id="SignalP"/>
    </source>
</evidence>
<accession>A0ABM8A8D0</accession>
<geneLocation type="plasmid" evidence="2 3">
    <name>SNP1</name>
</geneLocation>
<dbReference type="Proteomes" id="UP001059597">
    <property type="component" value="Plasmid SNP1"/>
</dbReference>
<keyword evidence="2" id="KW-0614">Plasmid</keyword>
<feature type="chain" id="PRO_5047119082" description="Lipoprotein" evidence="1">
    <location>
        <begin position="27"/>
        <end position="188"/>
    </location>
</feature>